<proteinExistence type="predicted"/>
<keyword evidence="1" id="KW-0805">Transcription regulation</keyword>
<accession>A0ABR6BU50</accession>
<dbReference type="RefSeq" id="WP_025354966.1">
    <property type="nucleotide sequence ID" value="NZ_BAAABQ010000025.1"/>
</dbReference>
<sequence length="275" mass="29400">MTAEDAAEIRRTLLALRGATGLPVAFGGVVTDRRQLHLSELSGTTTNSLLGLAVCTGRGLGGKALAMSRPLAVTDYSNAQTISHQYDRPVGAEGLRSILAVPVVVQRSVRAMLYGALRQALPLGDRIITQAVEAARELEQNLAVRDELRRRMEQAQKPAPSSGPGWEEVRSAHAELRVLAQELTDQGLRHRVHEVCAKLASASGSRTGEEPPSLSPRELDVLSCVAQGQTNAATADQLGLLPETVKAYLRSAMRKLDCHSRIAAVVAARRAGLLP</sequence>
<dbReference type="InterPro" id="IPR000792">
    <property type="entry name" value="Tscrpt_reg_LuxR_C"/>
</dbReference>
<dbReference type="PANTHER" id="PTHR43214">
    <property type="entry name" value="TWO-COMPONENT RESPONSE REGULATOR"/>
    <property type="match status" value="1"/>
</dbReference>
<gene>
    <name evidence="5" type="ORF">BC739_007643</name>
</gene>
<dbReference type="PANTHER" id="PTHR43214:SF42">
    <property type="entry name" value="TRANSCRIPTIONAL REGULATORY PROTEIN DESR"/>
    <property type="match status" value="1"/>
</dbReference>
<dbReference type="Gene3D" id="3.30.450.40">
    <property type="match status" value="1"/>
</dbReference>
<comment type="caution">
    <text evidence="5">The sequence shown here is derived from an EMBL/GenBank/DDBJ whole genome shotgun (WGS) entry which is preliminary data.</text>
</comment>
<dbReference type="InterPro" id="IPR016032">
    <property type="entry name" value="Sig_transdc_resp-reg_C-effctor"/>
</dbReference>
<dbReference type="Pfam" id="PF00196">
    <property type="entry name" value="GerE"/>
    <property type="match status" value="1"/>
</dbReference>
<keyword evidence="6" id="KW-1185">Reference proteome</keyword>
<dbReference type="CDD" id="cd06170">
    <property type="entry name" value="LuxR_C_like"/>
    <property type="match status" value="1"/>
</dbReference>
<evidence type="ECO:0000259" key="4">
    <source>
        <dbReference type="PROSITE" id="PS50043"/>
    </source>
</evidence>
<evidence type="ECO:0000256" key="1">
    <source>
        <dbReference type="ARBA" id="ARBA00023015"/>
    </source>
</evidence>
<dbReference type="PROSITE" id="PS50043">
    <property type="entry name" value="HTH_LUXR_2"/>
    <property type="match status" value="1"/>
</dbReference>
<dbReference type="Gene3D" id="1.10.10.10">
    <property type="entry name" value="Winged helix-like DNA-binding domain superfamily/Winged helix DNA-binding domain"/>
    <property type="match status" value="1"/>
</dbReference>
<organism evidence="5 6">
    <name type="scientific">Kutzneria viridogrisea</name>
    <dbReference type="NCBI Taxonomy" id="47990"/>
    <lineage>
        <taxon>Bacteria</taxon>
        <taxon>Bacillati</taxon>
        <taxon>Actinomycetota</taxon>
        <taxon>Actinomycetes</taxon>
        <taxon>Pseudonocardiales</taxon>
        <taxon>Pseudonocardiaceae</taxon>
        <taxon>Kutzneria</taxon>
    </lineage>
</organism>
<keyword evidence="3" id="KW-0804">Transcription</keyword>
<reference evidence="5 6" key="1">
    <citation type="submission" date="2020-08" db="EMBL/GenBank/DDBJ databases">
        <title>Genomic Encyclopedia of Archaeal and Bacterial Type Strains, Phase II (KMG-II): from individual species to whole genera.</title>
        <authorList>
            <person name="Goeker M."/>
        </authorList>
    </citation>
    <scope>NUCLEOTIDE SEQUENCE [LARGE SCALE GENOMIC DNA]</scope>
    <source>
        <strain evidence="5 6">DSM 43850</strain>
    </source>
</reference>
<evidence type="ECO:0000313" key="5">
    <source>
        <dbReference type="EMBL" id="MBA8930410.1"/>
    </source>
</evidence>
<dbReference type="InterPro" id="IPR036388">
    <property type="entry name" value="WH-like_DNA-bd_sf"/>
</dbReference>
<dbReference type="InterPro" id="IPR039420">
    <property type="entry name" value="WalR-like"/>
</dbReference>
<evidence type="ECO:0000256" key="3">
    <source>
        <dbReference type="ARBA" id="ARBA00023163"/>
    </source>
</evidence>
<dbReference type="Proteomes" id="UP000517916">
    <property type="component" value="Unassembled WGS sequence"/>
</dbReference>
<protein>
    <submittedName>
        <fullName evidence="5">DNA-binding CsgD family transcriptional regulator</fullName>
    </submittedName>
</protein>
<dbReference type="SUPFAM" id="SSF46894">
    <property type="entry name" value="C-terminal effector domain of the bipartite response regulators"/>
    <property type="match status" value="1"/>
</dbReference>
<dbReference type="SMART" id="SM00421">
    <property type="entry name" value="HTH_LUXR"/>
    <property type="match status" value="1"/>
</dbReference>
<dbReference type="PRINTS" id="PR00038">
    <property type="entry name" value="HTHLUXR"/>
</dbReference>
<dbReference type="InterPro" id="IPR029016">
    <property type="entry name" value="GAF-like_dom_sf"/>
</dbReference>
<dbReference type="SUPFAM" id="SSF55781">
    <property type="entry name" value="GAF domain-like"/>
    <property type="match status" value="1"/>
</dbReference>
<feature type="domain" description="HTH luxR-type" evidence="4">
    <location>
        <begin position="207"/>
        <end position="272"/>
    </location>
</feature>
<evidence type="ECO:0000313" key="6">
    <source>
        <dbReference type="Proteomes" id="UP000517916"/>
    </source>
</evidence>
<dbReference type="GO" id="GO:0003677">
    <property type="term" value="F:DNA binding"/>
    <property type="evidence" value="ECO:0007669"/>
    <property type="project" value="UniProtKB-KW"/>
</dbReference>
<evidence type="ECO:0000256" key="2">
    <source>
        <dbReference type="ARBA" id="ARBA00023125"/>
    </source>
</evidence>
<keyword evidence="2 5" id="KW-0238">DNA-binding</keyword>
<dbReference type="EMBL" id="JACJID010000006">
    <property type="protein sequence ID" value="MBA8930410.1"/>
    <property type="molecule type" value="Genomic_DNA"/>
</dbReference>
<name>A0ABR6BU50_9PSEU</name>